<dbReference type="EMBL" id="CP155573">
    <property type="protein sequence ID" value="XFO67623.1"/>
    <property type="molecule type" value="Genomic_DNA"/>
</dbReference>
<proteinExistence type="predicted"/>
<gene>
    <name evidence="1" type="ORF">SPSIL_038420</name>
</gene>
<dbReference type="SUPFAM" id="SSF69318">
    <property type="entry name" value="Integrin alpha N-terminal domain"/>
    <property type="match status" value="1"/>
</dbReference>
<evidence type="ECO:0000313" key="2">
    <source>
        <dbReference type="Proteomes" id="UP000216752"/>
    </source>
</evidence>
<dbReference type="RefSeq" id="WP_094606289.1">
    <property type="nucleotide sequence ID" value="NZ_CP155573.1"/>
</dbReference>
<dbReference type="Proteomes" id="UP000216752">
    <property type="component" value="Chromosome"/>
</dbReference>
<reference evidence="1" key="1">
    <citation type="submission" date="2024-05" db="EMBL/GenBank/DDBJ databases">
        <title>Isolation and characterization of Sporomusa carbonis sp. nov., a carboxydotrophic hydrogenogen in the genus of Sporomusa isolated from a charcoal burning pile.</title>
        <authorList>
            <person name="Boeer T."/>
            <person name="Rosenbaum F."/>
            <person name="Eysell L."/>
            <person name="Mueller V."/>
            <person name="Daniel R."/>
            <person name="Poehlein A."/>
        </authorList>
    </citation>
    <scope>NUCLEOTIDE SEQUENCE [LARGE SCALE GENOMIC DNA]</scope>
    <source>
        <strain evidence="1">DSM 10669</strain>
    </source>
</reference>
<evidence type="ECO:0008006" key="3">
    <source>
        <dbReference type="Google" id="ProtNLM"/>
    </source>
</evidence>
<accession>A0ABZ3IQD1</accession>
<dbReference type="PROSITE" id="PS51257">
    <property type="entry name" value="PROKAR_LIPOPROTEIN"/>
    <property type="match status" value="1"/>
</dbReference>
<evidence type="ECO:0000313" key="1">
    <source>
        <dbReference type="EMBL" id="XFO67623.1"/>
    </source>
</evidence>
<organism evidence="1 2">
    <name type="scientific">Sporomusa silvacetica DSM 10669</name>
    <dbReference type="NCBI Taxonomy" id="1123289"/>
    <lineage>
        <taxon>Bacteria</taxon>
        <taxon>Bacillati</taxon>
        <taxon>Bacillota</taxon>
        <taxon>Negativicutes</taxon>
        <taxon>Selenomonadales</taxon>
        <taxon>Sporomusaceae</taxon>
        <taxon>Sporomusa</taxon>
    </lineage>
</organism>
<dbReference type="InterPro" id="IPR028994">
    <property type="entry name" value="Integrin_alpha_N"/>
</dbReference>
<name>A0ABZ3IQD1_9FIRM</name>
<keyword evidence="2" id="KW-1185">Reference proteome</keyword>
<protein>
    <recommendedName>
        <fullName evidence="3">FG-GAP repeat protein</fullName>
    </recommendedName>
</protein>
<sequence>MIRNFNRMLIALSLLLVLILIAGCTGKTAPTPPSSNLPPAKPVNDPVLPAGYVILDRQVGNITSDGKPRDILLIGRKPNANSNFTDDLSLLVRDETSPNAVTVKLPNVGGYDSKLFVGEFDGDKINDVFVTIPTGGSGGIMEHRIVTFSGEPKVIFGSSENKGIVAAGRFVDGFKFELRERSTERTVAIDLISKMNTYVKANLYDTTGKLLRQQSGSVNPFGELTPVDIGRDGTYELRGQQRITGMYNADTVGYIYSIWKYENSVWIPKQIEASSVLLDFAMSK</sequence>